<evidence type="ECO:0000313" key="1">
    <source>
        <dbReference type="EMBL" id="PWS32200.1"/>
    </source>
</evidence>
<dbReference type="OrthoDB" id="636834at2"/>
<accession>A0A317EYZ7</accession>
<dbReference type="RefSeq" id="WP_109929647.1">
    <property type="nucleotide sequence ID" value="NZ_QGNY01000003.1"/>
</dbReference>
<evidence type="ECO:0000313" key="2">
    <source>
        <dbReference type="Proteomes" id="UP000245391"/>
    </source>
</evidence>
<dbReference type="EMBL" id="QGNY01000003">
    <property type="protein sequence ID" value="PWS32200.1"/>
    <property type="molecule type" value="Genomic_DNA"/>
</dbReference>
<reference evidence="2" key="1">
    <citation type="submission" date="2018-05" db="EMBL/GenBank/DDBJ databases">
        <title>Pedobacter paludis sp. nov., isolated from wetland soil.</title>
        <authorList>
            <person name="Zhang Y."/>
        </authorList>
    </citation>
    <scope>NUCLEOTIDE SEQUENCE [LARGE SCALE GENOMIC DNA]</scope>
    <source>
        <strain evidence="2">R-8</strain>
    </source>
</reference>
<comment type="caution">
    <text evidence="1">The sequence shown here is derived from an EMBL/GenBank/DDBJ whole genome shotgun (WGS) entry which is preliminary data.</text>
</comment>
<dbReference type="Proteomes" id="UP000245391">
    <property type="component" value="Unassembled WGS sequence"/>
</dbReference>
<name>A0A317EYZ7_9SPHI</name>
<keyword evidence="2" id="KW-1185">Reference proteome</keyword>
<dbReference type="AlphaFoldDB" id="A0A317EYZ7"/>
<sequence>MKTSSYLYEWLDNFVIHELNPSFLHPFPMLEEASKQLSWKLKEEMQRLKSELQAQYFTLTEQPQSALLIEKHHEAIIVLIGKAFEYQHHPRTEAAGLRPIISETIKALEDFVRYFDINFAKYLTGERHLPITQLMEIRELILSKKQSMSESLSKGGNGEHVTAIVMDVMDEFCARIERHEPIKVRESDYHLLIVRDTEDHGGQQSAITNCPSLHELLVYWNLNSKACIRYFTIGLDNIIKSNETVEGKLEFMRFQMKNITQLPQLPDVIYNPLYPGLKEYFKDYLANEISYLENKTIGFVSKKEYEAKQEEKKVAFKIKSTLSGDQLGMILRGAKEAGILEGSLNAVFKEIVPLLSSAEREELSWKSMRGNSYNAEERDKEIVVQTLEDLISNVGSFDALGSGKEDMVNSLQGILDAVRSQYASEQNSELAISRIRQVIEKVKSF</sequence>
<gene>
    <name evidence="1" type="ORF">DF947_10550</name>
</gene>
<protein>
    <submittedName>
        <fullName evidence="1">Uncharacterized protein</fullName>
    </submittedName>
</protein>
<proteinExistence type="predicted"/>
<organism evidence="1 2">
    <name type="scientific">Pedobacter paludis</name>
    <dbReference type="NCBI Taxonomy" id="2203212"/>
    <lineage>
        <taxon>Bacteria</taxon>
        <taxon>Pseudomonadati</taxon>
        <taxon>Bacteroidota</taxon>
        <taxon>Sphingobacteriia</taxon>
        <taxon>Sphingobacteriales</taxon>
        <taxon>Sphingobacteriaceae</taxon>
        <taxon>Pedobacter</taxon>
    </lineage>
</organism>